<dbReference type="GO" id="GO:0047134">
    <property type="term" value="F:protein-disulfide reductase [NAD(P)H] activity"/>
    <property type="evidence" value="ECO:0007669"/>
    <property type="project" value="UniProtKB-EC"/>
</dbReference>
<dbReference type="PANTHER" id="PTHR31272">
    <property type="entry name" value="CYTOCHROME C-TYPE BIOGENESIS PROTEIN HI_1454-RELATED"/>
    <property type="match status" value="1"/>
</dbReference>
<protein>
    <submittedName>
        <fullName evidence="9">Thiol:disulfide interchange protein DsbD</fullName>
        <ecNumber evidence="9">1.8.1.8</ecNumber>
    </submittedName>
</protein>
<feature type="transmembrane region" description="Helical" evidence="7">
    <location>
        <begin position="58"/>
        <end position="82"/>
    </location>
</feature>
<dbReference type="InterPro" id="IPR051790">
    <property type="entry name" value="Cytochrome_c-biogenesis_DsbD"/>
</dbReference>
<dbReference type="AlphaFoldDB" id="A0A509EMJ7"/>
<dbReference type="GO" id="GO:0016020">
    <property type="term" value="C:membrane"/>
    <property type="evidence" value="ECO:0007669"/>
    <property type="project" value="UniProtKB-SubCell"/>
</dbReference>
<dbReference type="GO" id="GO:0017004">
    <property type="term" value="P:cytochrome complex assembly"/>
    <property type="evidence" value="ECO:0007669"/>
    <property type="project" value="UniProtKB-KW"/>
</dbReference>
<evidence type="ECO:0000256" key="7">
    <source>
        <dbReference type="SAM" id="Phobius"/>
    </source>
</evidence>
<keyword evidence="10" id="KW-1185">Reference proteome</keyword>
<reference evidence="9 10" key="1">
    <citation type="submission" date="2019-06" db="EMBL/GenBank/DDBJ databases">
        <authorList>
            <person name="Rodrigo-Torres L."/>
            <person name="Arahal R. D."/>
            <person name="Lucena T."/>
        </authorList>
    </citation>
    <scope>NUCLEOTIDE SEQUENCE [LARGE SCALE GENOMIC DNA]</scope>
    <source>
        <strain evidence="9 10">SB0023/3</strain>
    </source>
</reference>
<evidence type="ECO:0000256" key="6">
    <source>
        <dbReference type="ARBA" id="ARBA00023136"/>
    </source>
</evidence>
<evidence type="ECO:0000256" key="5">
    <source>
        <dbReference type="ARBA" id="ARBA00022989"/>
    </source>
</evidence>
<feature type="transmembrane region" description="Helical" evidence="7">
    <location>
        <begin position="153"/>
        <end position="186"/>
    </location>
</feature>
<dbReference type="RefSeq" id="WP_012752972.1">
    <property type="nucleotide sequence ID" value="NZ_CABFPH010000147.1"/>
</dbReference>
<evidence type="ECO:0000256" key="4">
    <source>
        <dbReference type="ARBA" id="ARBA00022748"/>
    </source>
</evidence>
<dbReference type="PANTHER" id="PTHR31272:SF4">
    <property type="entry name" value="CYTOCHROME C-TYPE BIOGENESIS PROTEIN HI_1454-RELATED"/>
    <property type="match status" value="1"/>
</dbReference>
<feature type="transmembrane region" description="Helical" evidence="7">
    <location>
        <begin position="94"/>
        <end position="114"/>
    </location>
</feature>
<dbReference type="InterPro" id="IPR003834">
    <property type="entry name" value="Cyt_c_assmbl_TM_dom"/>
</dbReference>
<accession>A0A509EMJ7</accession>
<name>A0A509EMJ7_9HYPH</name>
<dbReference type="OrthoDB" id="9803065at2"/>
<dbReference type="Pfam" id="PF02683">
    <property type="entry name" value="DsbD_TM"/>
    <property type="match status" value="1"/>
</dbReference>
<feature type="transmembrane region" description="Helical" evidence="7">
    <location>
        <begin position="207"/>
        <end position="226"/>
    </location>
</feature>
<gene>
    <name evidence="9" type="primary">dsbD_5</name>
    <name evidence="9" type="ORF">MET9862_05332</name>
</gene>
<keyword evidence="5 7" id="KW-1133">Transmembrane helix</keyword>
<keyword evidence="9" id="KW-0560">Oxidoreductase</keyword>
<proteinExistence type="inferred from homology"/>
<dbReference type="EMBL" id="CABFPH010000147">
    <property type="protein sequence ID" value="VUD74699.1"/>
    <property type="molecule type" value="Genomic_DNA"/>
</dbReference>
<evidence type="ECO:0000256" key="3">
    <source>
        <dbReference type="ARBA" id="ARBA00022692"/>
    </source>
</evidence>
<organism evidence="9 10">
    <name type="scientific">Methylobacterium symbioticum</name>
    <dbReference type="NCBI Taxonomy" id="2584084"/>
    <lineage>
        <taxon>Bacteria</taxon>
        <taxon>Pseudomonadati</taxon>
        <taxon>Pseudomonadota</taxon>
        <taxon>Alphaproteobacteria</taxon>
        <taxon>Hyphomicrobiales</taxon>
        <taxon>Methylobacteriaceae</taxon>
        <taxon>Methylobacterium</taxon>
    </lineage>
</organism>
<keyword evidence="6 7" id="KW-0472">Membrane</keyword>
<evidence type="ECO:0000313" key="10">
    <source>
        <dbReference type="Proteomes" id="UP000410984"/>
    </source>
</evidence>
<comment type="subcellular location">
    <subcellularLocation>
        <location evidence="1">Membrane</location>
        <topology evidence="1">Multi-pass membrane protein</topology>
    </subcellularLocation>
</comment>
<comment type="similarity">
    <text evidence="2">Belongs to the DsbD family.</text>
</comment>
<evidence type="ECO:0000256" key="1">
    <source>
        <dbReference type="ARBA" id="ARBA00004141"/>
    </source>
</evidence>
<feature type="domain" description="Cytochrome C biogenesis protein transmembrane" evidence="8">
    <location>
        <begin position="10"/>
        <end position="223"/>
    </location>
</feature>
<evidence type="ECO:0000256" key="2">
    <source>
        <dbReference type="ARBA" id="ARBA00006143"/>
    </source>
</evidence>
<feature type="transmembrane region" description="Helical" evidence="7">
    <location>
        <begin position="12"/>
        <end position="37"/>
    </location>
</feature>
<evidence type="ECO:0000313" key="9">
    <source>
        <dbReference type="EMBL" id="VUD74699.1"/>
    </source>
</evidence>
<evidence type="ECO:0000259" key="8">
    <source>
        <dbReference type="Pfam" id="PF02683"/>
    </source>
</evidence>
<dbReference type="Proteomes" id="UP000410984">
    <property type="component" value="Unassembled WGS sequence"/>
</dbReference>
<keyword evidence="3 7" id="KW-0812">Transmembrane</keyword>
<sequence length="246" mass="24680">MPEVSTAGLLTAFAGGAVSFLSPCVLPLVPGYVSFVAGRSLAGQARSGARAGPAVRALPLGLCFVLGFSTVFVLLGAGATALGRLVLSYRSEAGIIGGAVILLFGLVTTGVLRLPALQRDLRYHGALAGGGPGGAYLLGLAFAFGWTPCIGPVLGSILAVTTVTAGAGGLVLLAAYSLGLGLPFLLATLFTDRLLGLGRGLGRFGRLLNLAAGGVMIGMGLAMMTGRLTEIGSWLLETWPALGRIG</sequence>
<keyword evidence="4" id="KW-0201">Cytochrome c-type biogenesis</keyword>
<dbReference type="EC" id="1.8.1.8" evidence="9"/>